<dbReference type="OrthoDB" id="4503971at2759"/>
<feature type="region of interest" description="Disordered" evidence="1">
    <location>
        <begin position="270"/>
        <end position="307"/>
    </location>
</feature>
<dbReference type="InParanoid" id="A0A4S2MLL3"/>
<evidence type="ECO:0000256" key="1">
    <source>
        <dbReference type="SAM" id="MobiDB-lite"/>
    </source>
</evidence>
<feature type="compositionally biased region" description="Low complexity" evidence="1">
    <location>
        <begin position="294"/>
        <end position="307"/>
    </location>
</feature>
<dbReference type="EMBL" id="ML220147">
    <property type="protein sequence ID" value="TGZ77941.1"/>
    <property type="molecule type" value="Genomic_DNA"/>
</dbReference>
<feature type="region of interest" description="Disordered" evidence="1">
    <location>
        <begin position="33"/>
        <end position="60"/>
    </location>
</feature>
<feature type="compositionally biased region" description="Polar residues" evidence="1">
    <location>
        <begin position="362"/>
        <end position="371"/>
    </location>
</feature>
<feature type="compositionally biased region" description="Low complexity" evidence="1">
    <location>
        <begin position="329"/>
        <end position="342"/>
    </location>
</feature>
<keyword evidence="3" id="KW-1185">Reference proteome</keyword>
<organism evidence="2 3">
    <name type="scientific">Ascodesmis nigricans</name>
    <dbReference type="NCBI Taxonomy" id="341454"/>
    <lineage>
        <taxon>Eukaryota</taxon>
        <taxon>Fungi</taxon>
        <taxon>Dikarya</taxon>
        <taxon>Ascomycota</taxon>
        <taxon>Pezizomycotina</taxon>
        <taxon>Pezizomycetes</taxon>
        <taxon>Pezizales</taxon>
        <taxon>Ascodesmidaceae</taxon>
        <taxon>Ascodesmis</taxon>
    </lineage>
</organism>
<gene>
    <name evidence="2" type="ORF">EX30DRAFT_173628</name>
</gene>
<dbReference type="AlphaFoldDB" id="A0A4S2MLL3"/>
<reference evidence="2 3" key="1">
    <citation type="submission" date="2019-04" db="EMBL/GenBank/DDBJ databases">
        <title>Comparative genomics and transcriptomics to analyze fruiting body development in filamentous ascomycetes.</title>
        <authorList>
            <consortium name="DOE Joint Genome Institute"/>
            <person name="Lutkenhaus R."/>
            <person name="Traeger S."/>
            <person name="Breuer J."/>
            <person name="Kuo A."/>
            <person name="Lipzen A."/>
            <person name="Pangilinan J."/>
            <person name="Dilworth D."/>
            <person name="Sandor L."/>
            <person name="Poggeler S."/>
            <person name="Barry K."/>
            <person name="Grigoriev I.V."/>
            <person name="Nowrousian M."/>
        </authorList>
    </citation>
    <scope>NUCLEOTIDE SEQUENCE [LARGE SCALE GENOMIC DNA]</scope>
    <source>
        <strain evidence="2 3">CBS 389.68</strain>
    </source>
</reference>
<name>A0A4S2MLL3_9PEZI</name>
<dbReference type="Proteomes" id="UP000298138">
    <property type="component" value="Unassembled WGS sequence"/>
</dbReference>
<sequence length="507" mass="57218">MAELINIGTVILLTNDALQLKRLSSGTNCLEAPRTFSDTPTHRQHSHKEHRSAPTSTSYTVSEELEGRRTAFSAQPVSSIPHPGYKYITHKRHLWKSSTSSLGFVLKIKPQPHNSYHDYRRIYWNFSFSCSIQSNWRWHGTQWEVVKAMMVMEAQAYAEHLALPWAHKAFSRAHTQLQLRRLFPHPWSCMTQPLPQDSSWHPAAPQTVRIPSSRPNVPSRKLDILVRTFMLSEDTIIHDLFSLLVDKWNSSSVGYGTDDVTYTAITQHDPTRSTETDGIPTTIDSDTCSERSFSRITTRSTGTSTTYTECSCSATTFSTGASKTYTECSSSGTTATGSSGATNESRSTRRKKKLAMRKEQRSSGGTNSSDGSPAVARGRPKLPPRTGDVHCACPFYANPGIRDIYCGEKCLKLERIVEHVIQHIKPFQCINCGARFTKVFSRDRHEGTGTCRHNPNFVRVTPEELSLVESIQRRGREAGEVHSWETIYRKLFPNQPVPDDRCEYFKP</sequence>
<feature type="region of interest" description="Disordered" evidence="1">
    <location>
        <begin position="327"/>
        <end position="383"/>
    </location>
</feature>
<protein>
    <submittedName>
        <fullName evidence="2">Uncharacterized protein</fullName>
    </submittedName>
</protein>
<accession>A0A4S2MLL3</accession>
<proteinExistence type="predicted"/>
<evidence type="ECO:0000313" key="2">
    <source>
        <dbReference type="EMBL" id="TGZ77941.1"/>
    </source>
</evidence>
<evidence type="ECO:0000313" key="3">
    <source>
        <dbReference type="Proteomes" id="UP000298138"/>
    </source>
</evidence>